<evidence type="ECO:0000313" key="2">
    <source>
        <dbReference type="EMBL" id="RRT86190.1"/>
    </source>
</evidence>
<feature type="region of interest" description="Disordered" evidence="1">
    <location>
        <begin position="39"/>
        <end position="80"/>
    </location>
</feature>
<name>A0A427BCD3_ENSVE</name>
<evidence type="ECO:0000313" key="3">
    <source>
        <dbReference type="Proteomes" id="UP000287651"/>
    </source>
</evidence>
<comment type="caution">
    <text evidence="2">The sequence shown here is derived from an EMBL/GenBank/DDBJ whole genome shotgun (WGS) entry which is preliminary data.</text>
</comment>
<organism evidence="2 3">
    <name type="scientific">Ensete ventricosum</name>
    <name type="common">Abyssinian banana</name>
    <name type="synonym">Musa ensete</name>
    <dbReference type="NCBI Taxonomy" id="4639"/>
    <lineage>
        <taxon>Eukaryota</taxon>
        <taxon>Viridiplantae</taxon>
        <taxon>Streptophyta</taxon>
        <taxon>Embryophyta</taxon>
        <taxon>Tracheophyta</taxon>
        <taxon>Spermatophyta</taxon>
        <taxon>Magnoliopsida</taxon>
        <taxon>Liliopsida</taxon>
        <taxon>Zingiberales</taxon>
        <taxon>Musaceae</taxon>
        <taxon>Ensete</taxon>
    </lineage>
</organism>
<dbReference type="AlphaFoldDB" id="A0A427BCD3"/>
<accession>A0A427BCD3</accession>
<evidence type="ECO:0000256" key="1">
    <source>
        <dbReference type="SAM" id="MobiDB-lite"/>
    </source>
</evidence>
<dbReference type="EMBL" id="AMZH03000004">
    <property type="protein sequence ID" value="RRT86190.1"/>
    <property type="molecule type" value="Genomic_DNA"/>
</dbReference>
<dbReference type="Proteomes" id="UP000287651">
    <property type="component" value="Unassembled WGS sequence"/>
</dbReference>
<reference evidence="2 3" key="1">
    <citation type="journal article" date="2014" name="Agronomy (Basel)">
        <title>A Draft Genome Sequence for Ensete ventricosum, the Drought-Tolerant Tree Against Hunger.</title>
        <authorList>
            <person name="Harrison J."/>
            <person name="Moore K.A."/>
            <person name="Paszkiewicz K."/>
            <person name="Jones T."/>
            <person name="Grant M."/>
            <person name="Ambacheew D."/>
            <person name="Muzemil S."/>
            <person name="Studholme D.J."/>
        </authorList>
    </citation>
    <scope>NUCLEOTIDE SEQUENCE [LARGE SCALE GENOMIC DNA]</scope>
</reference>
<proteinExistence type="predicted"/>
<protein>
    <submittedName>
        <fullName evidence="2">Uncharacterized protein</fullName>
    </submittedName>
</protein>
<gene>
    <name evidence="2" type="ORF">B296_00002595</name>
</gene>
<feature type="compositionally biased region" description="Low complexity" evidence="1">
    <location>
        <begin position="62"/>
        <end position="80"/>
    </location>
</feature>
<sequence length="120" mass="12864">MCSRSFTGSRVDESWQLRITPFAGFVHVVFLEQPAVEAAQQRRGTRGRAGGSQPRLGAAVPTSSTNASETKSSSASANENNLLVTPGEYKAMLAWHSNLLPFSTIADLGLSSWQVFPSPP</sequence>